<accession>A0ABV3V361</accession>
<gene>
    <name evidence="1" type="ORF">VVR66_10615</name>
</gene>
<name>A0ABV3V361_9MICC</name>
<reference evidence="1 2" key="1">
    <citation type="journal article" date="2024" name="Fungal Genet. Biol.">
        <title>The porcine skin microbiome exhibits broad fungal antagonism.</title>
        <authorList>
            <person name="De La Cruz K.F."/>
            <person name="Townsend E.C."/>
            <person name="Alex Cheong J.Z."/>
            <person name="Salamzade R."/>
            <person name="Liu A."/>
            <person name="Sandstrom S."/>
            <person name="Davila E."/>
            <person name="Huang L."/>
            <person name="Xu K.H."/>
            <person name="Wu S.Y."/>
            <person name="Meudt J.J."/>
            <person name="Shanmuganayagam D."/>
            <person name="Gibson A.L.F."/>
            <person name="Kalan L.R."/>
        </authorList>
    </citation>
    <scope>NUCLEOTIDE SEQUENCE [LARGE SCALE GENOMIC DNA]</scope>
    <source>
        <strain evidence="1 2">LK2625</strain>
    </source>
</reference>
<evidence type="ECO:0000313" key="2">
    <source>
        <dbReference type="Proteomes" id="UP001558481"/>
    </source>
</evidence>
<sequence>MTIFATRQWGTRRARLEVEVNATPLLPEDARPGLLEVTYRDIPVKEPYLVSVTLRNSGPRDVATKMFDGGRSITAKFDQTFYGLTATQGGIEVVSPGIGAEAAIVAVRPGLLKRGESWSFSAVASGPVDVAVDAPLIDTDVRAVSPAADSGATITLRVSAFGVTAEVPLRRRT</sequence>
<protein>
    <submittedName>
        <fullName evidence="1">Uncharacterized protein</fullName>
    </submittedName>
</protein>
<dbReference type="RefSeq" id="WP_368629509.1">
    <property type="nucleotide sequence ID" value="NZ_JAYWLU010000010.1"/>
</dbReference>
<dbReference type="EMBL" id="JAYWLU010000010">
    <property type="protein sequence ID" value="MEX3595165.1"/>
    <property type="molecule type" value="Genomic_DNA"/>
</dbReference>
<dbReference type="Proteomes" id="UP001558481">
    <property type="component" value="Unassembled WGS sequence"/>
</dbReference>
<comment type="caution">
    <text evidence="1">The sequence shown here is derived from an EMBL/GenBank/DDBJ whole genome shotgun (WGS) entry which is preliminary data.</text>
</comment>
<proteinExistence type="predicted"/>
<keyword evidence="2" id="KW-1185">Reference proteome</keyword>
<organism evidence="1 2">
    <name type="scientific">Kocuria carniphila</name>
    <dbReference type="NCBI Taxonomy" id="262208"/>
    <lineage>
        <taxon>Bacteria</taxon>
        <taxon>Bacillati</taxon>
        <taxon>Actinomycetota</taxon>
        <taxon>Actinomycetes</taxon>
        <taxon>Micrococcales</taxon>
        <taxon>Micrococcaceae</taxon>
        <taxon>Kocuria</taxon>
    </lineage>
</organism>
<evidence type="ECO:0000313" key="1">
    <source>
        <dbReference type="EMBL" id="MEX3595165.1"/>
    </source>
</evidence>